<proteinExistence type="predicted"/>
<name>A0A0J8DAJ1_CLOCY</name>
<dbReference type="Proteomes" id="UP000036756">
    <property type="component" value="Unassembled WGS sequence"/>
</dbReference>
<keyword evidence="1" id="KW-0472">Membrane</keyword>
<dbReference type="RefSeq" id="WP_048570768.1">
    <property type="nucleotide sequence ID" value="NZ_LFVU01000027.1"/>
</dbReference>
<reference evidence="2 3" key="1">
    <citation type="submission" date="2015-06" db="EMBL/GenBank/DDBJ databases">
        <title>Draft genome sequence of the purine-degrading Clostridium cylindrosporum HC-1 (DSM 605).</title>
        <authorList>
            <person name="Poehlein A."/>
            <person name="Schiel-Bengelsdorf B."/>
            <person name="Bengelsdorf F."/>
            <person name="Daniel R."/>
            <person name="Duerre P."/>
        </authorList>
    </citation>
    <scope>NUCLEOTIDE SEQUENCE [LARGE SCALE GENOMIC DNA]</scope>
    <source>
        <strain evidence="2 3">DSM 605</strain>
    </source>
</reference>
<comment type="caution">
    <text evidence="2">The sequence shown here is derived from an EMBL/GenBank/DDBJ whole genome shotgun (WGS) entry which is preliminary data.</text>
</comment>
<feature type="transmembrane region" description="Helical" evidence="1">
    <location>
        <begin position="35"/>
        <end position="59"/>
    </location>
</feature>
<feature type="transmembrane region" description="Helical" evidence="1">
    <location>
        <begin position="126"/>
        <end position="154"/>
    </location>
</feature>
<keyword evidence="3" id="KW-1185">Reference proteome</keyword>
<evidence type="ECO:0000313" key="3">
    <source>
        <dbReference type="Proteomes" id="UP000036756"/>
    </source>
</evidence>
<keyword evidence="1" id="KW-0812">Transmembrane</keyword>
<evidence type="ECO:0000256" key="1">
    <source>
        <dbReference type="SAM" id="Phobius"/>
    </source>
</evidence>
<dbReference type="AlphaFoldDB" id="A0A0J8DAJ1"/>
<feature type="transmembrane region" description="Helical" evidence="1">
    <location>
        <begin position="166"/>
        <end position="185"/>
    </location>
</feature>
<keyword evidence="1" id="KW-1133">Transmembrane helix</keyword>
<protein>
    <submittedName>
        <fullName evidence="2">Uncharacterized protein</fullName>
    </submittedName>
</protein>
<evidence type="ECO:0000313" key="2">
    <source>
        <dbReference type="EMBL" id="KMT21323.1"/>
    </source>
</evidence>
<gene>
    <name evidence="2" type="ORF">CLCY_2c00830</name>
</gene>
<accession>A0A0J8DAJ1</accession>
<feature type="transmembrane region" description="Helical" evidence="1">
    <location>
        <begin position="191"/>
        <end position="210"/>
    </location>
</feature>
<dbReference type="PATRIC" id="fig|1121307.3.peg.940"/>
<sequence>MKKVFRYLLDLNYANTLGLVSLSLLTILLHEVMSFGNYITAFLVAVMTILALLSPILRFKSIMFGRSRILFLTPKPYSSIINGYLLSELVVFITYYIGITICLFSLNGQVHSLNYFFNLGDNNANFLLCSFYTFINIFDIWFSFIAVGMISVILCRKYTSKKIRFLSMRIFICFVVIQFINIVAIELVGIIMLKVITRIIISLYIIYLSYRKIKTVDIY</sequence>
<feature type="transmembrane region" description="Helical" evidence="1">
    <location>
        <begin position="80"/>
        <end position="106"/>
    </location>
</feature>
<feature type="transmembrane region" description="Helical" evidence="1">
    <location>
        <begin position="12"/>
        <end position="29"/>
    </location>
</feature>
<organism evidence="2 3">
    <name type="scientific">Clostridium cylindrosporum DSM 605</name>
    <dbReference type="NCBI Taxonomy" id="1121307"/>
    <lineage>
        <taxon>Bacteria</taxon>
        <taxon>Bacillati</taxon>
        <taxon>Bacillota</taxon>
        <taxon>Clostridia</taxon>
        <taxon>Eubacteriales</taxon>
        <taxon>Clostridiaceae</taxon>
        <taxon>Clostridium</taxon>
    </lineage>
</organism>
<dbReference type="EMBL" id="LFVU01000027">
    <property type="protein sequence ID" value="KMT21323.1"/>
    <property type="molecule type" value="Genomic_DNA"/>
</dbReference>
<dbReference type="STRING" id="1121307.CLCY_2c00830"/>